<dbReference type="AlphaFoldDB" id="A0AAV6V270"/>
<gene>
    <name evidence="2" type="ORF">JTE90_017873</name>
</gene>
<organism evidence="2 3">
    <name type="scientific">Oedothorax gibbosus</name>
    <dbReference type="NCBI Taxonomy" id="931172"/>
    <lineage>
        <taxon>Eukaryota</taxon>
        <taxon>Metazoa</taxon>
        <taxon>Ecdysozoa</taxon>
        <taxon>Arthropoda</taxon>
        <taxon>Chelicerata</taxon>
        <taxon>Arachnida</taxon>
        <taxon>Araneae</taxon>
        <taxon>Araneomorphae</taxon>
        <taxon>Entelegynae</taxon>
        <taxon>Araneoidea</taxon>
        <taxon>Linyphiidae</taxon>
        <taxon>Erigoninae</taxon>
        <taxon>Oedothorax</taxon>
    </lineage>
</organism>
<reference evidence="2 3" key="1">
    <citation type="journal article" date="2022" name="Nat. Ecol. Evol.">
        <title>A masculinizing supergene underlies an exaggerated male reproductive morph in a spider.</title>
        <authorList>
            <person name="Hendrickx F."/>
            <person name="De Corte Z."/>
            <person name="Sonet G."/>
            <person name="Van Belleghem S.M."/>
            <person name="Kostlbacher S."/>
            <person name="Vangestel C."/>
        </authorList>
    </citation>
    <scope>NUCLEOTIDE SEQUENCE [LARGE SCALE GENOMIC DNA]</scope>
    <source>
        <strain evidence="2">W744_W776</strain>
    </source>
</reference>
<evidence type="ECO:0000256" key="1">
    <source>
        <dbReference type="SAM" id="MobiDB-lite"/>
    </source>
</evidence>
<protein>
    <submittedName>
        <fullName evidence="2">Uncharacterized protein</fullName>
    </submittedName>
</protein>
<accession>A0AAV6V270</accession>
<feature type="region of interest" description="Disordered" evidence="1">
    <location>
        <begin position="31"/>
        <end position="75"/>
    </location>
</feature>
<sequence>MLQTTGKTYIPPTTPIRKLLLDQRSFIFAKYKPSQMSQNPQGTPDRPVARAADVQHDVRDSDTDDDRDTNWDSGSLIHPVRGLVVRTGFMDSEQMMPGQIPQFPDSRVVLQNSPSTPRRNSLVSPSQRLSPYRAAQSLSPARHGSPTTARRNRATQTPPLERKMGSSKKPDDPKES</sequence>
<dbReference type="EMBL" id="JAFNEN010000179">
    <property type="protein sequence ID" value="KAG8190609.1"/>
    <property type="molecule type" value="Genomic_DNA"/>
</dbReference>
<evidence type="ECO:0000313" key="2">
    <source>
        <dbReference type="EMBL" id="KAG8190609.1"/>
    </source>
</evidence>
<feature type="compositionally biased region" description="Basic and acidic residues" evidence="1">
    <location>
        <begin position="160"/>
        <end position="176"/>
    </location>
</feature>
<evidence type="ECO:0000313" key="3">
    <source>
        <dbReference type="Proteomes" id="UP000827092"/>
    </source>
</evidence>
<keyword evidence="3" id="KW-1185">Reference proteome</keyword>
<dbReference type="Proteomes" id="UP000827092">
    <property type="component" value="Unassembled WGS sequence"/>
</dbReference>
<comment type="caution">
    <text evidence="2">The sequence shown here is derived from an EMBL/GenBank/DDBJ whole genome shotgun (WGS) entry which is preliminary data.</text>
</comment>
<feature type="compositionally biased region" description="Polar residues" evidence="1">
    <location>
        <begin position="145"/>
        <end position="158"/>
    </location>
</feature>
<feature type="region of interest" description="Disordered" evidence="1">
    <location>
        <begin position="95"/>
        <end position="176"/>
    </location>
</feature>
<name>A0AAV6V270_9ARAC</name>
<proteinExistence type="predicted"/>
<feature type="compositionally biased region" description="Polar residues" evidence="1">
    <location>
        <begin position="109"/>
        <end position="129"/>
    </location>
</feature>